<evidence type="ECO:0000256" key="3">
    <source>
        <dbReference type="SAM" id="MobiDB-lite"/>
    </source>
</evidence>
<dbReference type="EMBL" id="WIGN01000003">
    <property type="protein sequence ID" value="KAF6820948.1"/>
    <property type="molecule type" value="Genomic_DNA"/>
</dbReference>
<dbReference type="GO" id="GO:0016787">
    <property type="term" value="F:hydrolase activity"/>
    <property type="evidence" value="ECO:0007669"/>
    <property type="project" value="UniProtKB-KW"/>
</dbReference>
<comment type="caution">
    <text evidence="4">The sequence shown here is derived from an EMBL/GenBank/DDBJ whole genome shotgun (WGS) entry which is preliminary data.</text>
</comment>
<dbReference type="Gene3D" id="3.10.450.30">
    <property type="entry name" value="Microbial ribonucleases"/>
    <property type="match status" value="1"/>
</dbReference>
<evidence type="ECO:0000313" key="4">
    <source>
        <dbReference type="EMBL" id="KAF6820948.1"/>
    </source>
</evidence>
<keyword evidence="1" id="KW-0540">Nuclease</keyword>
<organism evidence="4 5">
    <name type="scientific">Colletotrichum sojae</name>
    <dbReference type="NCBI Taxonomy" id="2175907"/>
    <lineage>
        <taxon>Eukaryota</taxon>
        <taxon>Fungi</taxon>
        <taxon>Dikarya</taxon>
        <taxon>Ascomycota</taxon>
        <taxon>Pezizomycotina</taxon>
        <taxon>Sordariomycetes</taxon>
        <taxon>Hypocreomycetidae</taxon>
        <taxon>Glomerellales</taxon>
        <taxon>Glomerellaceae</taxon>
        <taxon>Colletotrichum</taxon>
        <taxon>Colletotrichum orchidearum species complex</taxon>
    </lineage>
</organism>
<dbReference type="GO" id="GO:0003723">
    <property type="term" value="F:RNA binding"/>
    <property type="evidence" value="ECO:0007669"/>
    <property type="project" value="InterPro"/>
</dbReference>
<reference evidence="4 5" key="1">
    <citation type="journal article" date="2020" name="Phytopathology">
        <title>Genome Sequence Resources of Colletotrichum truncatum, C. plurivorum, C. musicola, and C. sojae: Four Species Pathogenic to Soybean (Glycine max).</title>
        <authorList>
            <person name="Rogerio F."/>
            <person name="Boufleur T.R."/>
            <person name="Ciampi-Guillardi M."/>
            <person name="Sukno S.A."/>
            <person name="Thon M.R."/>
            <person name="Massola Junior N.S."/>
            <person name="Baroncelli R."/>
        </authorList>
    </citation>
    <scope>NUCLEOTIDE SEQUENCE [LARGE SCALE GENOMIC DNA]</scope>
    <source>
        <strain evidence="4 5">LFN0009</strain>
    </source>
</reference>
<keyword evidence="2" id="KW-0378">Hydrolase</keyword>
<feature type="compositionally biased region" description="Polar residues" evidence="3">
    <location>
        <begin position="13"/>
        <end position="33"/>
    </location>
</feature>
<dbReference type="InterPro" id="IPR016191">
    <property type="entry name" value="Ribonuclease/ribotoxin"/>
</dbReference>
<evidence type="ECO:0000256" key="1">
    <source>
        <dbReference type="ARBA" id="ARBA00022722"/>
    </source>
</evidence>
<dbReference type="InterPro" id="IPR000026">
    <property type="entry name" value="N1-like"/>
</dbReference>
<dbReference type="SUPFAM" id="SSF53933">
    <property type="entry name" value="Microbial ribonucleases"/>
    <property type="match status" value="1"/>
</dbReference>
<dbReference type="Pfam" id="PF00545">
    <property type="entry name" value="Ribonuclease"/>
    <property type="match status" value="1"/>
</dbReference>
<evidence type="ECO:0000313" key="5">
    <source>
        <dbReference type="Proteomes" id="UP000652219"/>
    </source>
</evidence>
<feature type="region of interest" description="Disordered" evidence="3">
    <location>
        <begin position="132"/>
        <end position="201"/>
    </location>
</feature>
<feature type="compositionally biased region" description="Basic and acidic residues" evidence="3">
    <location>
        <begin position="162"/>
        <end position="185"/>
    </location>
</feature>
<name>A0A8H6JXP8_9PEZI</name>
<sequence length="201" mass="23159">MSTNLNPRHLQGDGSTPMYQNQAPPSKASTQHRSVGRVQGHYTFIKEKTEIIVQKYVNERDPDPDAESERHHVRQASYYSTGCDDQPLYKHLLASDVRRQVRQAPEYLHAQGKYPEVYENREPLQLQAEAPLTSHPIVPSPPRNWRSTNRPGPVRAVYNSNNREEFDVIYHDKNKQRGKDYDAHGKSKNAPFSLARHHPSQ</sequence>
<dbReference type="GO" id="GO:0004521">
    <property type="term" value="F:RNA endonuclease activity"/>
    <property type="evidence" value="ECO:0007669"/>
    <property type="project" value="InterPro"/>
</dbReference>
<gene>
    <name evidence="4" type="ORF">CSOJ01_00383</name>
</gene>
<proteinExistence type="predicted"/>
<protein>
    <submittedName>
        <fullName evidence="4">Uncharacterized protein</fullName>
    </submittedName>
</protein>
<keyword evidence="5" id="KW-1185">Reference proteome</keyword>
<evidence type="ECO:0000256" key="2">
    <source>
        <dbReference type="ARBA" id="ARBA00022801"/>
    </source>
</evidence>
<accession>A0A8H6JXP8</accession>
<dbReference type="AlphaFoldDB" id="A0A8H6JXP8"/>
<feature type="region of interest" description="Disordered" evidence="3">
    <location>
        <begin position="1"/>
        <end position="35"/>
    </location>
</feature>
<dbReference type="Proteomes" id="UP000652219">
    <property type="component" value="Unassembled WGS sequence"/>
</dbReference>